<keyword evidence="3" id="KW-1185">Reference proteome</keyword>
<dbReference type="Proteomes" id="UP000076532">
    <property type="component" value="Unassembled WGS sequence"/>
</dbReference>
<sequence length="228" mass="26119">MTGYNLTRIVDDILERFSSDEKNSPSFTVHLHPEYWTLNNGSKFLYNNPVASLLDDIRAHRIPVDFLELFDTANVPFYDGCMVVELLDYRPAKPKEPTLDKPELTRVVLHANSETLWADICLLNKKNGNRFTDQDALEIESRLLMATAPPLCLDPNPHLTRIANHVLRVSTPTVPVSLKRKATVLDTEDVETDKARRAKLMQYMNPRQHRSHAPKYVSFWLGSSYISI</sequence>
<dbReference type="STRING" id="436010.A0A166TD78"/>
<evidence type="ECO:0000313" key="3">
    <source>
        <dbReference type="Proteomes" id="UP000076532"/>
    </source>
</evidence>
<dbReference type="PANTHER" id="PTHR13526:SF8">
    <property type="entry name" value="TRANSCRIPTION FACTOR SPT20 HOMOLOG"/>
    <property type="match status" value="1"/>
</dbReference>
<evidence type="ECO:0000313" key="2">
    <source>
        <dbReference type="EMBL" id="KZP30491.1"/>
    </source>
</evidence>
<dbReference type="Pfam" id="PF12090">
    <property type="entry name" value="Spt20_SEP"/>
    <property type="match status" value="1"/>
</dbReference>
<dbReference type="AlphaFoldDB" id="A0A166TD78"/>
<feature type="domain" description="Spt20-like SEP" evidence="1">
    <location>
        <begin position="21"/>
        <end position="165"/>
    </location>
</feature>
<dbReference type="GO" id="GO:0000124">
    <property type="term" value="C:SAGA complex"/>
    <property type="evidence" value="ECO:0007669"/>
    <property type="project" value="InterPro"/>
</dbReference>
<reference evidence="2 3" key="1">
    <citation type="journal article" date="2016" name="Mol. Biol. Evol.">
        <title>Comparative Genomics of Early-Diverging Mushroom-Forming Fungi Provides Insights into the Origins of Lignocellulose Decay Capabilities.</title>
        <authorList>
            <person name="Nagy L.G."/>
            <person name="Riley R."/>
            <person name="Tritt A."/>
            <person name="Adam C."/>
            <person name="Daum C."/>
            <person name="Floudas D."/>
            <person name="Sun H."/>
            <person name="Yadav J.S."/>
            <person name="Pangilinan J."/>
            <person name="Larsson K.H."/>
            <person name="Matsuura K."/>
            <person name="Barry K."/>
            <person name="Labutti K."/>
            <person name="Kuo R."/>
            <person name="Ohm R.A."/>
            <person name="Bhattacharya S.S."/>
            <person name="Shirouzu T."/>
            <person name="Yoshinaga Y."/>
            <person name="Martin F.M."/>
            <person name="Grigoriev I.V."/>
            <person name="Hibbett D.S."/>
        </authorList>
    </citation>
    <scope>NUCLEOTIDE SEQUENCE [LARGE SCALE GENOMIC DNA]</scope>
    <source>
        <strain evidence="2 3">CBS 109695</strain>
    </source>
</reference>
<gene>
    <name evidence="2" type="ORF">FIBSPDRAFT_725739</name>
</gene>
<name>A0A166TD78_9AGAM</name>
<dbReference type="GO" id="GO:0003712">
    <property type="term" value="F:transcription coregulator activity"/>
    <property type="evidence" value="ECO:0007669"/>
    <property type="project" value="InterPro"/>
</dbReference>
<evidence type="ECO:0000259" key="1">
    <source>
        <dbReference type="Pfam" id="PF12090"/>
    </source>
</evidence>
<protein>
    <recommendedName>
        <fullName evidence="1">Spt20-like SEP domain-containing protein</fullName>
    </recommendedName>
</protein>
<organism evidence="2 3">
    <name type="scientific">Athelia psychrophila</name>
    <dbReference type="NCBI Taxonomy" id="1759441"/>
    <lineage>
        <taxon>Eukaryota</taxon>
        <taxon>Fungi</taxon>
        <taxon>Dikarya</taxon>
        <taxon>Basidiomycota</taxon>
        <taxon>Agaricomycotina</taxon>
        <taxon>Agaricomycetes</taxon>
        <taxon>Agaricomycetidae</taxon>
        <taxon>Atheliales</taxon>
        <taxon>Atheliaceae</taxon>
        <taxon>Athelia</taxon>
    </lineage>
</organism>
<dbReference type="GO" id="GO:0006357">
    <property type="term" value="P:regulation of transcription by RNA polymerase II"/>
    <property type="evidence" value="ECO:0007669"/>
    <property type="project" value="TreeGrafter"/>
</dbReference>
<dbReference type="EMBL" id="KV417493">
    <property type="protein sequence ID" value="KZP30491.1"/>
    <property type="molecule type" value="Genomic_DNA"/>
</dbReference>
<dbReference type="OrthoDB" id="1932706at2759"/>
<dbReference type="InterPro" id="IPR021950">
    <property type="entry name" value="Spt20"/>
</dbReference>
<dbReference type="InterPro" id="IPR046468">
    <property type="entry name" value="Spt20-like_SEP"/>
</dbReference>
<accession>A0A166TD78</accession>
<dbReference type="PANTHER" id="PTHR13526">
    <property type="entry name" value="TRANSCRIPTION FACTOR SPT20 HOMOLOG"/>
    <property type="match status" value="1"/>
</dbReference>
<proteinExistence type="predicted"/>